<feature type="domain" description="C2H2-type" evidence="2">
    <location>
        <begin position="55"/>
        <end position="76"/>
    </location>
</feature>
<proteinExistence type="predicted"/>
<dbReference type="InterPro" id="IPR013087">
    <property type="entry name" value="Znf_C2H2_type"/>
</dbReference>
<dbReference type="EMBL" id="BTSY01000003">
    <property type="protein sequence ID" value="GMT19782.1"/>
    <property type="molecule type" value="Genomic_DNA"/>
</dbReference>
<dbReference type="AlphaFoldDB" id="A0AAV5VP20"/>
<gene>
    <name evidence="3" type="ORF">PFISCL1PPCAC_11079</name>
</gene>
<evidence type="ECO:0000313" key="3">
    <source>
        <dbReference type="EMBL" id="GMT19782.1"/>
    </source>
</evidence>
<dbReference type="Proteomes" id="UP001432322">
    <property type="component" value="Unassembled WGS sequence"/>
</dbReference>
<evidence type="ECO:0000313" key="4">
    <source>
        <dbReference type="Proteomes" id="UP001432322"/>
    </source>
</evidence>
<sequence>QRRPLAANQPKPNRAETRRRNLMFLQQASGGGNESSAEAGENTGIGHSRQKKMGCPKCDFGFYKIATLIDHLKKAHNTT</sequence>
<protein>
    <recommendedName>
        <fullName evidence="2">C2H2-type domain-containing protein</fullName>
    </recommendedName>
</protein>
<feature type="non-terminal residue" evidence="3">
    <location>
        <position position="79"/>
    </location>
</feature>
<keyword evidence="4" id="KW-1185">Reference proteome</keyword>
<accession>A0AAV5VP20</accession>
<feature type="non-terminal residue" evidence="3">
    <location>
        <position position="1"/>
    </location>
</feature>
<dbReference type="PROSITE" id="PS00028">
    <property type="entry name" value="ZINC_FINGER_C2H2_1"/>
    <property type="match status" value="1"/>
</dbReference>
<feature type="region of interest" description="Disordered" evidence="1">
    <location>
        <begin position="1"/>
        <end position="51"/>
    </location>
</feature>
<organism evidence="3 4">
    <name type="scientific">Pristionchus fissidentatus</name>
    <dbReference type="NCBI Taxonomy" id="1538716"/>
    <lineage>
        <taxon>Eukaryota</taxon>
        <taxon>Metazoa</taxon>
        <taxon>Ecdysozoa</taxon>
        <taxon>Nematoda</taxon>
        <taxon>Chromadorea</taxon>
        <taxon>Rhabditida</taxon>
        <taxon>Rhabditina</taxon>
        <taxon>Diplogasteromorpha</taxon>
        <taxon>Diplogasteroidea</taxon>
        <taxon>Neodiplogasteridae</taxon>
        <taxon>Pristionchus</taxon>
    </lineage>
</organism>
<reference evidence="3" key="1">
    <citation type="submission" date="2023-10" db="EMBL/GenBank/DDBJ databases">
        <title>Genome assembly of Pristionchus species.</title>
        <authorList>
            <person name="Yoshida K."/>
            <person name="Sommer R.J."/>
        </authorList>
    </citation>
    <scope>NUCLEOTIDE SEQUENCE</scope>
    <source>
        <strain evidence="3">RS5133</strain>
    </source>
</reference>
<name>A0AAV5VP20_9BILA</name>
<evidence type="ECO:0000259" key="2">
    <source>
        <dbReference type="PROSITE" id="PS00028"/>
    </source>
</evidence>
<comment type="caution">
    <text evidence="3">The sequence shown here is derived from an EMBL/GenBank/DDBJ whole genome shotgun (WGS) entry which is preliminary data.</text>
</comment>
<evidence type="ECO:0000256" key="1">
    <source>
        <dbReference type="SAM" id="MobiDB-lite"/>
    </source>
</evidence>